<dbReference type="GO" id="GO:0005783">
    <property type="term" value="C:endoplasmic reticulum"/>
    <property type="evidence" value="ECO:0007669"/>
    <property type="project" value="TreeGrafter"/>
</dbReference>
<dbReference type="GO" id="GO:0035336">
    <property type="term" value="P:long-chain fatty-acyl-CoA metabolic process"/>
    <property type="evidence" value="ECO:0007669"/>
    <property type="project" value="TreeGrafter"/>
</dbReference>
<evidence type="ECO:0000256" key="5">
    <source>
        <dbReference type="ARBA" id="ARBA00024484"/>
    </source>
</evidence>
<dbReference type="RefSeq" id="XP_001729159.1">
    <property type="nucleotide sequence ID" value="XM_001729107.1"/>
</dbReference>
<dbReference type="InterPro" id="IPR042099">
    <property type="entry name" value="ANL_N_sf"/>
</dbReference>
<evidence type="ECO:0000256" key="6">
    <source>
        <dbReference type="SAM" id="MobiDB-lite"/>
    </source>
</evidence>
<dbReference type="Pfam" id="PF00501">
    <property type="entry name" value="AMP-binding"/>
    <property type="match status" value="1"/>
</dbReference>
<evidence type="ECO:0000313" key="9">
    <source>
        <dbReference type="Proteomes" id="UP000008837"/>
    </source>
</evidence>
<comment type="similarity">
    <text evidence="1">Belongs to the ATP-dependent AMP-binding enzyme family.</text>
</comment>
<keyword evidence="3" id="KW-0547">Nucleotide-binding</keyword>
<dbReference type="GO" id="GO:0004467">
    <property type="term" value="F:long-chain fatty acid-CoA ligase activity"/>
    <property type="evidence" value="ECO:0007669"/>
    <property type="project" value="UniProtKB-EC"/>
</dbReference>
<protein>
    <recommendedName>
        <fullName evidence="7">AMP-dependent synthetase/ligase domain-containing protein</fullName>
    </recommendedName>
</protein>
<dbReference type="InterPro" id="IPR000873">
    <property type="entry name" value="AMP-dep_synth/lig_dom"/>
</dbReference>
<dbReference type="SUPFAM" id="SSF56801">
    <property type="entry name" value="Acetyl-CoA synthetase-like"/>
    <property type="match status" value="1"/>
</dbReference>
<dbReference type="Proteomes" id="UP000008837">
    <property type="component" value="Unassembled WGS sequence"/>
</dbReference>
<dbReference type="AlphaFoldDB" id="A8QA67"/>
<feature type="region of interest" description="Disordered" evidence="6">
    <location>
        <begin position="1"/>
        <end position="31"/>
    </location>
</feature>
<dbReference type="KEGG" id="mgl:MGL_3626"/>
<keyword evidence="9" id="KW-1185">Reference proteome</keyword>
<feature type="compositionally biased region" description="Basic and acidic residues" evidence="6">
    <location>
        <begin position="9"/>
        <end position="31"/>
    </location>
</feature>
<comment type="catalytic activity">
    <reaction evidence="5">
        <text>a long-chain fatty acid + ATP + CoA = a long-chain fatty acyl-CoA + AMP + diphosphate</text>
        <dbReference type="Rhea" id="RHEA:15421"/>
        <dbReference type="ChEBI" id="CHEBI:30616"/>
        <dbReference type="ChEBI" id="CHEBI:33019"/>
        <dbReference type="ChEBI" id="CHEBI:57287"/>
        <dbReference type="ChEBI" id="CHEBI:57560"/>
        <dbReference type="ChEBI" id="CHEBI:83139"/>
        <dbReference type="ChEBI" id="CHEBI:456215"/>
        <dbReference type="EC" id="6.2.1.3"/>
    </reaction>
    <physiologicalReaction direction="left-to-right" evidence="5">
        <dbReference type="Rhea" id="RHEA:15422"/>
    </physiologicalReaction>
</comment>
<dbReference type="InParanoid" id="A8QA67"/>
<evidence type="ECO:0000259" key="7">
    <source>
        <dbReference type="Pfam" id="PF00501"/>
    </source>
</evidence>
<sequence>MASVSVSKGEGHNGDVRRSSESPDKLLERPEANVNTMAELMQAARKRYGSKKNIAWRDVIREHTEEKVVSKKIGDEEVQETKKWTYFELSPYKYITLEEFFTMVDQFASGMAQLDLDFKTHFNIFASTAVNWQVVAQSCFRQGVTFCTAYDTLGPEGLHVSLEEPEVQGLFTNAAQLPVVEKVVDSTPLLRVIIYDGEADEKILQSIQQKLQGRSNAALIHFDEVMKLGRQTKTEPAKVSGKDVACIMYTSGSTGKPKGVILTHANLVATIASICTLMNPYIGVGDSLLAYLPLAHILEFVVECFLMYFGIGIGYGRVKTLTSASVRNCEGDLQAYRPTLMVGVPAVWELIRKGILSKVQQSGATKQKLFNWSMWAKDKEVPCLKQLADSVVFKSVRAQTGGRLRYALSGGAPISRETHQFLNTALVTIIQGYGMTESSAMCALLTPKFFQYGCVGCPMPSVEVRLIDVAEAGYFANGNPPQGEICIRGPSVTQGYYKRPEITKESITPDGWLLTGDVGQWNPDGTLCIIDRKKNLVKLSGGEYIAIERLESAYKASGVVSNICVVASSDAKQPMAVVFPREDALRSALRENGKDSLADKQLSDLCHEKEVSQMVLRDLNSLGKQSNFAAMELLQCVLLIPEELPLTAAQKVQRKEVEKKYHDLIKRVYP</sequence>
<dbReference type="InterPro" id="IPR045851">
    <property type="entry name" value="AMP-bd_C_sf"/>
</dbReference>
<dbReference type="OMA" id="KIFQWAA"/>
<dbReference type="PROSITE" id="PS00455">
    <property type="entry name" value="AMP_BINDING"/>
    <property type="match status" value="1"/>
</dbReference>
<dbReference type="STRING" id="425265.A8QA67"/>
<evidence type="ECO:0000256" key="1">
    <source>
        <dbReference type="ARBA" id="ARBA00006432"/>
    </source>
</evidence>
<keyword evidence="4" id="KW-0067">ATP-binding</keyword>
<dbReference type="PANTHER" id="PTHR43272:SF83">
    <property type="entry name" value="ACYL-COA SYNTHETASE LONG-CHAIN, ISOFORM J"/>
    <property type="match status" value="1"/>
</dbReference>
<feature type="domain" description="AMP-dependent synthetase/ligase" evidence="7">
    <location>
        <begin position="79"/>
        <end position="497"/>
    </location>
</feature>
<evidence type="ECO:0000313" key="8">
    <source>
        <dbReference type="EMBL" id="EDP41945.1"/>
    </source>
</evidence>
<name>A8QA67_MALGO</name>
<dbReference type="GO" id="GO:0005524">
    <property type="term" value="F:ATP binding"/>
    <property type="evidence" value="ECO:0007669"/>
    <property type="project" value="UniProtKB-KW"/>
</dbReference>
<dbReference type="Gene3D" id="3.40.50.12780">
    <property type="entry name" value="N-terminal domain of ligase-like"/>
    <property type="match status" value="1"/>
</dbReference>
<dbReference type="GeneID" id="5853465"/>
<dbReference type="InterPro" id="IPR020845">
    <property type="entry name" value="AMP-binding_CS"/>
</dbReference>
<organism evidence="8 9">
    <name type="scientific">Malassezia globosa (strain ATCC MYA-4612 / CBS 7966)</name>
    <name type="common">Dandruff-associated fungus</name>
    <dbReference type="NCBI Taxonomy" id="425265"/>
    <lineage>
        <taxon>Eukaryota</taxon>
        <taxon>Fungi</taxon>
        <taxon>Dikarya</taxon>
        <taxon>Basidiomycota</taxon>
        <taxon>Ustilaginomycotina</taxon>
        <taxon>Malasseziomycetes</taxon>
        <taxon>Malasseziales</taxon>
        <taxon>Malasseziaceae</taxon>
        <taxon>Malassezia</taxon>
    </lineage>
</organism>
<comment type="caution">
    <text evidence="8">The sequence shown here is derived from an EMBL/GenBank/DDBJ whole genome shotgun (WGS) entry which is preliminary data.</text>
</comment>
<dbReference type="PANTHER" id="PTHR43272">
    <property type="entry name" value="LONG-CHAIN-FATTY-ACID--COA LIGASE"/>
    <property type="match status" value="1"/>
</dbReference>
<proteinExistence type="inferred from homology"/>
<dbReference type="VEuPathDB" id="FungiDB:MGL_3626"/>
<dbReference type="OrthoDB" id="1700726at2759"/>
<dbReference type="GO" id="GO:0005886">
    <property type="term" value="C:plasma membrane"/>
    <property type="evidence" value="ECO:0007669"/>
    <property type="project" value="TreeGrafter"/>
</dbReference>
<keyword evidence="2" id="KW-0436">Ligase</keyword>
<accession>A8QA67</accession>
<gene>
    <name evidence="8" type="ORF">MGL_3626</name>
</gene>
<evidence type="ECO:0000256" key="4">
    <source>
        <dbReference type="ARBA" id="ARBA00022840"/>
    </source>
</evidence>
<evidence type="ECO:0000256" key="2">
    <source>
        <dbReference type="ARBA" id="ARBA00022598"/>
    </source>
</evidence>
<evidence type="ECO:0000256" key="3">
    <source>
        <dbReference type="ARBA" id="ARBA00022741"/>
    </source>
</evidence>
<dbReference type="Gene3D" id="3.30.300.30">
    <property type="match status" value="1"/>
</dbReference>
<reference evidence="8 9" key="1">
    <citation type="journal article" date="2007" name="Proc. Natl. Acad. Sci. U.S.A.">
        <title>Dandruff-associated Malassezia genomes reveal convergent and divergent virulence traits shared with plant and human fungal pathogens.</title>
        <authorList>
            <person name="Xu J."/>
            <person name="Saunders C.W."/>
            <person name="Hu P."/>
            <person name="Grant R.A."/>
            <person name="Boekhout T."/>
            <person name="Kuramae E.E."/>
            <person name="Kronstad J.W."/>
            <person name="Deangelis Y.M."/>
            <person name="Reeder N.L."/>
            <person name="Johnstone K.R."/>
            <person name="Leland M."/>
            <person name="Fieno A.M."/>
            <person name="Begley W.M."/>
            <person name="Sun Y."/>
            <person name="Lacey M.P."/>
            <person name="Chaudhary T."/>
            <person name="Keough T."/>
            <person name="Chu L."/>
            <person name="Sears R."/>
            <person name="Yuan B."/>
            <person name="Dawson T.L.Jr."/>
        </authorList>
    </citation>
    <scope>NUCLEOTIDE SEQUENCE [LARGE SCALE GENOMIC DNA]</scope>
    <source>
        <strain evidence="9">ATCC MYA-4612 / CBS 7966</strain>
    </source>
</reference>
<dbReference type="GO" id="GO:0005811">
    <property type="term" value="C:lipid droplet"/>
    <property type="evidence" value="ECO:0007669"/>
    <property type="project" value="TreeGrafter"/>
</dbReference>
<dbReference type="EMBL" id="AAYY01000014">
    <property type="protein sequence ID" value="EDP41945.1"/>
    <property type="molecule type" value="Genomic_DNA"/>
</dbReference>
<dbReference type="FunCoup" id="A8QA67">
    <property type="interactions" value="148"/>
</dbReference>